<reference evidence="4 5" key="1">
    <citation type="submission" date="2017-06" db="EMBL/GenBank/DDBJ databases">
        <title>Description of Rhodopirellula bahusiensis sp. nov.</title>
        <authorList>
            <person name="Kizina J."/>
            <person name="Harder J."/>
        </authorList>
    </citation>
    <scope>NUCLEOTIDE SEQUENCE [LARGE SCALE GENOMIC DNA]</scope>
    <source>
        <strain evidence="4 5">SWK21</strain>
    </source>
</reference>
<feature type="domain" description="Putative metallopeptidase" evidence="3">
    <location>
        <begin position="41"/>
        <end position="201"/>
    </location>
</feature>
<dbReference type="SUPFAM" id="SSF53300">
    <property type="entry name" value="vWA-like"/>
    <property type="match status" value="1"/>
</dbReference>
<feature type="region of interest" description="Disordered" evidence="1">
    <location>
        <begin position="151"/>
        <end position="264"/>
    </location>
</feature>
<evidence type="ECO:0008006" key="6">
    <source>
        <dbReference type="Google" id="ProtNLM"/>
    </source>
</evidence>
<evidence type="ECO:0000313" key="4">
    <source>
        <dbReference type="EMBL" id="PHQ35413.1"/>
    </source>
</evidence>
<evidence type="ECO:0000259" key="2">
    <source>
        <dbReference type="Pfam" id="PF09967"/>
    </source>
</evidence>
<feature type="compositionally biased region" description="Acidic residues" evidence="1">
    <location>
        <begin position="155"/>
        <end position="173"/>
    </location>
</feature>
<dbReference type="RefSeq" id="WP_099260619.1">
    <property type="nucleotide sequence ID" value="NZ_NIZW01000007.1"/>
</dbReference>
<protein>
    <recommendedName>
        <fullName evidence="6">VWA domain-containing protein</fullName>
    </recommendedName>
</protein>
<sequence length="493" mass="55261">MASASDTSVSGGPDSKRDAKARERITRVVESWYLVDPLLFAAWTLHEVAPKPEIATLRVAHGRVEFNPEFIASLKREELAEVLRFEAMRILLGHPYARRQPKTELSYSASNLTVQECLRSRLPMPRPREVLGSESHDHQYFEYYYRQLAEREGDQADDSEEANPEPDDPEESLPGDGLGNDSSDANSDDGNDLDTSEDAQSSRYDSESNGMSSEQDEDEEGLSREDSEEPSMDTTSADQNGDSPVASDLESYVDPSQTGGQNADQWDADDLLHEEIKSAVADAAENGGWGTLPGHAQERLLATLRPPLDYRAVLRQFRQSVLSVDRRLTRMRPSRRYGFAQMGSRYDFTTRLLFAVDVSGSMSHRDLQNGFSIVNRFFQYGIRSIDVIWFDTEVRCEPLTFRSARRDVGVTGRGGTDLGCVTRFIDEQRDYDGVVVFTDGDSPQPKRPKNRHTQILWLFKTQAAFRKSASDLKLIGNVAFLKPSRVGASSHVV</sequence>
<dbReference type="Proteomes" id="UP000225740">
    <property type="component" value="Unassembled WGS sequence"/>
</dbReference>
<gene>
    <name evidence="4" type="ORF">CEE69_10435</name>
</gene>
<feature type="compositionally biased region" description="Polar residues" evidence="1">
    <location>
        <begin position="198"/>
        <end position="213"/>
    </location>
</feature>
<organism evidence="4 5">
    <name type="scientific">Rhodopirellula bahusiensis</name>
    <dbReference type="NCBI Taxonomy" id="2014065"/>
    <lineage>
        <taxon>Bacteria</taxon>
        <taxon>Pseudomonadati</taxon>
        <taxon>Planctomycetota</taxon>
        <taxon>Planctomycetia</taxon>
        <taxon>Pirellulales</taxon>
        <taxon>Pirellulaceae</taxon>
        <taxon>Rhodopirellula</taxon>
    </lineage>
</organism>
<dbReference type="Pfam" id="PF13203">
    <property type="entry name" value="DUF2201_N"/>
    <property type="match status" value="1"/>
</dbReference>
<feature type="compositionally biased region" description="Acidic residues" evidence="1">
    <location>
        <begin position="214"/>
        <end position="231"/>
    </location>
</feature>
<feature type="region of interest" description="Disordered" evidence="1">
    <location>
        <begin position="1"/>
        <end position="20"/>
    </location>
</feature>
<keyword evidence="5" id="KW-1185">Reference proteome</keyword>
<dbReference type="Pfam" id="PF09967">
    <property type="entry name" value="DUF2201"/>
    <property type="match status" value="1"/>
</dbReference>
<evidence type="ECO:0000256" key="1">
    <source>
        <dbReference type="SAM" id="MobiDB-lite"/>
    </source>
</evidence>
<feature type="compositionally biased region" description="Acidic residues" evidence="1">
    <location>
        <begin position="186"/>
        <end position="197"/>
    </location>
</feature>
<dbReference type="InterPro" id="IPR036465">
    <property type="entry name" value="vWFA_dom_sf"/>
</dbReference>
<dbReference type="EMBL" id="NIZW01000007">
    <property type="protein sequence ID" value="PHQ35413.1"/>
    <property type="molecule type" value="Genomic_DNA"/>
</dbReference>
<dbReference type="AlphaFoldDB" id="A0A2G1W8Q9"/>
<proteinExistence type="predicted"/>
<accession>A0A2G1W8Q9</accession>
<dbReference type="InterPro" id="IPR018698">
    <property type="entry name" value="VWA-like_dom"/>
</dbReference>
<dbReference type="OrthoDB" id="9809382at2"/>
<dbReference type="GeneID" id="90608581"/>
<dbReference type="PANTHER" id="PTHR38730">
    <property type="entry name" value="SLL7028 PROTEIN"/>
    <property type="match status" value="1"/>
</dbReference>
<feature type="compositionally biased region" description="Polar residues" evidence="1">
    <location>
        <begin position="1"/>
        <end position="10"/>
    </location>
</feature>
<evidence type="ECO:0000259" key="3">
    <source>
        <dbReference type="Pfam" id="PF13203"/>
    </source>
</evidence>
<dbReference type="InterPro" id="IPR025154">
    <property type="entry name" value="Put_metallopeptidase_dom"/>
</dbReference>
<comment type="caution">
    <text evidence="4">The sequence shown here is derived from an EMBL/GenBank/DDBJ whole genome shotgun (WGS) entry which is preliminary data.</text>
</comment>
<evidence type="ECO:0000313" key="5">
    <source>
        <dbReference type="Proteomes" id="UP000225740"/>
    </source>
</evidence>
<dbReference type="PANTHER" id="PTHR38730:SF1">
    <property type="entry name" value="SLL7028 PROTEIN"/>
    <property type="match status" value="1"/>
</dbReference>
<feature type="compositionally biased region" description="Polar residues" evidence="1">
    <location>
        <begin position="232"/>
        <end position="242"/>
    </location>
</feature>
<feature type="compositionally biased region" description="Polar residues" evidence="1">
    <location>
        <begin position="254"/>
        <end position="264"/>
    </location>
</feature>
<name>A0A2G1W8Q9_9BACT</name>
<feature type="domain" description="VWA-like" evidence="2">
    <location>
        <begin position="353"/>
        <end position="462"/>
    </location>
</feature>